<evidence type="ECO:0000256" key="10">
    <source>
        <dbReference type="NCBIfam" id="TIGR01307"/>
    </source>
</evidence>
<feature type="binding site" evidence="9 12">
    <location>
        <position position="446"/>
    </location>
    <ligand>
        <name>Mn(2+)</name>
        <dbReference type="ChEBI" id="CHEBI:29035"/>
        <label>2</label>
    </ligand>
</feature>
<gene>
    <name evidence="9" type="primary">gpmI</name>
    <name evidence="15" type="ORF">HYT40_02975</name>
</gene>
<dbReference type="InterPro" id="IPR011258">
    <property type="entry name" value="BPG-indep_PGM_N"/>
</dbReference>
<feature type="binding site" evidence="9 12">
    <location>
        <position position="464"/>
    </location>
    <ligand>
        <name>Mn(2+)</name>
        <dbReference type="ChEBI" id="CHEBI:29035"/>
        <label>1</label>
    </ligand>
</feature>
<evidence type="ECO:0000256" key="1">
    <source>
        <dbReference type="ARBA" id="ARBA00000370"/>
    </source>
</evidence>
<keyword evidence="7 9" id="KW-0464">Manganese</keyword>
<dbReference type="PIRSF" id="PIRSF001492">
    <property type="entry name" value="IPGAM"/>
    <property type="match status" value="1"/>
</dbReference>
<dbReference type="GO" id="GO:0030145">
    <property type="term" value="F:manganese ion binding"/>
    <property type="evidence" value="ECO:0007669"/>
    <property type="project" value="UniProtKB-UniRule"/>
</dbReference>
<evidence type="ECO:0000256" key="4">
    <source>
        <dbReference type="ARBA" id="ARBA00008819"/>
    </source>
</evidence>
<dbReference type="Gene3D" id="3.40.720.10">
    <property type="entry name" value="Alkaline Phosphatase, subunit A"/>
    <property type="match status" value="1"/>
</dbReference>
<evidence type="ECO:0000313" key="16">
    <source>
        <dbReference type="Proteomes" id="UP000724148"/>
    </source>
</evidence>
<evidence type="ECO:0000256" key="12">
    <source>
        <dbReference type="PIRSR" id="PIRSR001492-3"/>
    </source>
</evidence>
<feature type="binding site" evidence="9 12">
    <location>
        <position position="404"/>
    </location>
    <ligand>
        <name>Mn(2+)</name>
        <dbReference type="ChEBI" id="CHEBI:29035"/>
        <label>1</label>
    </ligand>
</feature>
<dbReference type="Proteomes" id="UP000724148">
    <property type="component" value="Unassembled WGS sequence"/>
</dbReference>
<dbReference type="HAMAP" id="MF_01038">
    <property type="entry name" value="GpmI"/>
    <property type="match status" value="1"/>
</dbReference>
<dbReference type="Pfam" id="PF01676">
    <property type="entry name" value="Metalloenzyme"/>
    <property type="match status" value="1"/>
</dbReference>
<sequence>MKLRTYKPVALVVMDGFGVSLEEKANAVALAKKPTLDTLDTYYPFTTLQASGIAVGLPWGERGNSEVGHLTMGAGRVIYHSLPRITNDIQDGGFYRNEAFLKAIEHSKINNSKLHLIGLASSGSVHAYIEHLYALLRLLETHQVPRVYLHIVTDGKDAIPKEGEKFMAHLGERMAKEFPHVAIGSVIGRFFAMDRDEQWERTKKAYQLYAEGLGKAITGQVGDELRASYDLGVTDEFIEPAFIPDVTGAMPSVVEDKDAVIFTNFREDSMRQIVRAFAEPAFDAFPRKFMRNLLIVTMTEYERGMNTLVAFPPIEIHAPLARIISEAGMRQLHIAETEKYAHVTYFFNGGREKPFQNEERILVPSLTATHPDDVPEMKAAEITARVVSELPHYDFTLVNYANADMVGHSGNLEAAVKAVEAVDRSLGELLREVPKDGGVVIVTGDHGNVEAKRNPLTGEKLTEHSLNPVPFYIVGEDFRLSIPRTPEGIRQRKREIGGILTDVAPTIIELLGLRKPPEMTGGSLLRLLRGQMSAN</sequence>
<reference evidence="15" key="1">
    <citation type="submission" date="2020-07" db="EMBL/GenBank/DDBJ databases">
        <title>Huge and variable diversity of episymbiotic CPR bacteria and DPANN archaea in groundwater ecosystems.</title>
        <authorList>
            <person name="He C.Y."/>
            <person name="Keren R."/>
            <person name="Whittaker M."/>
            <person name="Farag I.F."/>
            <person name="Doudna J."/>
            <person name="Cate J.H.D."/>
            <person name="Banfield J.F."/>
        </authorList>
    </citation>
    <scope>NUCLEOTIDE SEQUENCE</scope>
    <source>
        <strain evidence="15">NC_groundwater_193_Ag_S-0.1um_51_7</strain>
    </source>
</reference>
<evidence type="ECO:0000256" key="2">
    <source>
        <dbReference type="ARBA" id="ARBA00002315"/>
    </source>
</evidence>
<comment type="function">
    <text evidence="2 9">Catalyzes the interconversion of 2-phosphoglycerate and 3-phosphoglycerate.</text>
</comment>
<comment type="pathway">
    <text evidence="3 9">Carbohydrate degradation; glycolysis; pyruvate from D-glyceraldehyde 3-phosphate: step 3/5.</text>
</comment>
<name>A0A931SDH6_9BACT</name>
<dbReference type="EMBL" id="JACOZA010000078">
    <property type="protein sequence ID" value="MBI2097084.1"/>
    <property type="molecule type" value="Genomic_DNA"/>
</dbReference>
<evidence type="ECO:0000256" key="3">
    <source>
        <dbReference type="ARBA" id="ARBA00004798"/>
    </source>
</evidence>
<feature type="domain" description="Metalloenzyme" evidence="13">
    <location>
        <begin position="7"/>
        <end position="514"/>
    </location>
</feature>
<evidence type="ECO:0000256" key="6">
    <source>
        <dbReference type="ARBA" id="ARBA00023152"/>
    </source>
</evidence>
<evidence type="ECO:0000256" key="9">
    <source>
        <dbReference type="HAMAP-Rule" id="MF_01038"/>
    </source>
</evidence>
<evidence type="ECO:0000259" key="14">
    <source>
        <dbReference type="Pfam" id="PF06415"/>
    </source>
</evidence>
<comment type="cofactor">
    <cofactor evidence="9">
        <name>Mn(2+)</name>
        <dbReference type="ChEBI" id="CHEBI:29035"/>
    </cofactor>
    <text evidence="9">Binds 2 manganese ions per subunit.</text>
</comment>
<comment type="similarity">
    <text evidence="4 9">Belongs to the BPG-independent phosphoglycerate mutase family.</text>
</comment>
<evidence type="ECO:0000256" key="8">
    <source>
        <dbReference type="ARBA" id="ARBA00023235"/>
    </source>
</evidence>
<organism evidence="15 16">
    <name type="scientific">Candidatus Sungiibacteriota bacterium</name>
    <dbReference type="NCBI Taxonomy" id="2750080"/>
    <lineage>
        <taxon>Bacteria</taxon>
        <taxon>Candidatus Sungiibacteriota</taxon>
    </lineage>
</organism>
<dbReference type="PANTHER" id="PTHR31637:SF0">
    <property type="entry name" value="2,3-BISPHOSPHOGLYCERATE-INDEPENDENT PHOSPHOGLYCERATE MUTASE"/>
    <property type="match status" value="1"/>
</dbReference>
<accession>A0A931SDH6</accession>
<keyword evidence="8 9" id="KW-0413">Isomerase</keyword>
<feature type="domain" description="BPG-independent PGAM N-terminal" evidence="14">
    <location>
        <begin position="85"/>
        <end position="302"/>
    </location>
</feature>
<feature type="binding site" evidence="9">
    <location>
        <position position="189"/>
    </location>
    <ligand>
        <name>substrate</name>
    </ligand>
</feature>
<dbReference type="Gene3D" id="3.40.1450.10">
    <property type="entry name" value="BPG-independent phosphoglycerate mutase, domain B"/>
    <property type="match status" value="1"/>
</dbReference>
<keyword evidence="6 9" id="KW-0324">Glycolysis</keyword>
<keyword evidence="5 9" id="KW-0479">Metal-binding</keyword>
<dbReference type="InterPro" id="IPR005995">
    <property type="entry name" value="Pgm_bpd_ind"/>
</dbReference>
<feature type="active site" description="Phosphoserine intermediate" evidence="9 11">
    <location>
        <position position="65"/>
    </location>
</feature>
<comment type="caution">
    <text evidence="15">The sequence shown here is derived from an EMBL/GenBank/DDBJ whole genome shotgun (WGS) entry which is preliminary data.</text>
</comment>
<evidence type="ECO:0000256" key="7">
    <source>
        <dbReference type="ARBA" id="ARBA00023211"/>
    </source>
</evidence>
<dbReference type="CDD" id="cd16010">
    <property type="entry name" value="iPGM"/>
    <property type="match status" value="1"/>
</dbReference>
<feature type="binding site" evidence="9">
    <location>
        <position position="126"/>
    </location>
    <ligand>
        <name>substrate</name>
    </ligand>
</feature>
<dbReference type="GO" id="GO:0006096">
    <property type="term" value="P:glycolytic process"/>
    <property type="evidence" value="ECO:0007669"/>
    <property type="project" value="UniProtKB-UniRule"/>
</dbReference>
<dbReference type="NCBIfam" id="TIGR01307">
    <property type="entry name" value="pgm_bpd_ind"/>
    <property type="match status" value="1"/>
</dbReference>
<protein>
    <recommendedName>
        <fullName evidence="9 10">2,3-bisphosphoglycerate-independent phosphoglycerate mutase</fullName>
        <shortName evidence="9">BPG-independent PGAM</shortName>
        <shortName evidence="9">Phosphoglyceromutase</shortName>
        <shortName evidence="9">iPGM</shortName>
        <ecNumber evidence="9 10">5.4.2.12</ecNumber>
    </recommendedName>
</protein>
<dbReference type="EC" id="5.4.2.12" evidence="9 10"/>
<feature type="binding site" evidence="9">
    <location>
        <position position="195"/>
    </location>
    <ligand>
        <name>substrate</name>
    </ligand>
</feature>
<feature type="binding site" evidence="9">
    <location>
        <position position="339"/>
    </location>
    <ligand>
        <name>substrate</name>
    </ligand>
</feature>
<comment type="catalytic activity">
    <reaction evidence="1 9">
        <text>(2R)-2-phosphoglycerate = (2R)-3-phosphoglycerate</text>
        <dbReference type="Rhea" id="RHEA:15901"/>
        <dbReference type="ChEBI" id="CHEBI:58272"/>
        <dbReference type="ChEBI" id="CHEBI:58289"/>
        <dbReference type="EC" id="5.4.2.12"/>
    </reaction>
</comment>
<proteinExistence type="inferred from homology"/>
<feature type="binding site" evidence="9 12">
    <location>
        <position position="65"/>
    </location>
    <ligand>
        <name>Mn(2+)</name>
        <dbReference type="ChEBI" id="CHEBI:29035"/>
        <label>2</label>
    </ligand>
</feature>
<feature type="binding site" evidence="9 12">
    <location>
        <position position="408"/>
    </location>
    <ligand>
        <name>Mn(2+)</name>
        <dbReference type="ChEBI" id="CHEBI:29035"/>
        <label>1</label>
    </ligand>
</feature>
<dbReference type="AlphaFoldDB" id="A0A931SDH6"/>
<comment type="subunit">
    <text evidence="9">Monomer.</text>
</comment>
<dbReference type="InterPro" id="IPR006124">
    <property type="entry name" value="Metalloenzyme"/>
</dbReference>
<feature type="binding site" evidence="9 12">
    <location>
        <position position="15"/>
    </location>
    <ligand>
        <name>Mn(2+)</name>
        <dbReference type="ChEBI" id="CHEBI:29035"/>
        <label>2</label>
    </ligand>
</feature>
<dbReference type="GO" id="GO:0004619">
    <property type="term" value="F:phosphoglycerate mutase activity"/>
    <property type="evidence" value="ECO:0007669"/>
    <property type="project" value="UniProtKB-UniRule"/>
</dbReference>
<evidence type="ECO:0000256" key="11">
    <source>
        <dbReference type="PIRSR" id="PIRSR001492-1"/>
    </source>
</evidence>
<dbReference type="GO" id="GO:0005829">
    <property type="term" value="C:cytosol"/>
    <property type="evidence" value="ECO:0007669"/>
    <property type="project" value="TreeGrafter"/>
</dbReference>
<dbReference type="GO" id="GO:0006007">
    <property type="term" value="P:glucose catabolic process"/>
    <property type="evidence" value="ECO:0007669"/>
    <property type="project" value="InterPro"/>
</dbReference>
<evidence type="ECO:0000313" key="15">
    <source>
        <dbReference type="EMBL" id="MBI2097084.1"/>
    </source>
</evidence>
<comment type="caution">
    <text evidence="9">Lacks conserved residue(s) required for the propagation of feature annotation.</text>
</comment>
<evidence type="ECO:0000256" key="5">
    <source>
        <dbReference type="ARBA" id="ARBA00022723"/>
    </source>
</evidence>
<dbReference type="SUPFAM" id="SSF53649">
    <property type="entry name" value="Alkaline phosphatase-like"/>
    <property type="match status" value="1"/>
</dbReference>
<feature type="binding site" evidence="9 12">
    <location>
        <position position="445"/>
    </location>
    <ligand>
        <name>Mn(2+)</name>
        <dbReference type="ChEBI" id="CHEBI:29035"/>
        <label>2</label>
    </ligand>
</feature>
<evidence type="ECO:0000259" key="13">
    <source>
        <dbReference type="Pfam" id="PF01676"/>
    </source>
</evidence>
<dbReference type="FunFam" id="3.40.1450.10:FF:000002">
    <property type="entry name" value="2,3-bisphosphoglycerate-independent phosphoglycerate mutase"/>
    <property type="match status" value="1"/>
</dbReference>
<dbReference type="InterPro" id="IPR036646">
    <property type="entry name" value="PGAM_B_sf"/>
</dbReference>
<dbReference type="PANTHER" id="PTHR31637">
    <property type="entry name" value="2,3-BISPHOSPHOGLYCERATE-INDEPENDENT PHOSPHOGLYCERATE MUTASE"/>
    <property type="match status" value="1"/>
</dbReference>
<dbReference type="SUPFAM" id="SSF64158">
    <property type="entry name" value="2,3-Bisphosphoglycerate-independent phosphoglycerate mutase, substrate-binding domain"/>
    <property type="match status" value="1"/>
</dbReference>
<dbReference type="InterPro" id="IPR017850">
    <property type="entry name" value="Alkaline_phosphatase_core_sf"/>
</dbReference>
<dbReference type="Pfam" id="PF06415">
    <property type="entry name" value="iPGM_N"/>
    <property type="match status" value="1"/>
</dbReference>